<feature type="compositionally biased region" description="Basic and acidic residues" evidence="1">
    <location>
        <begin position="65"/>
        <end position="74"/>
    </location>
</feature>
<proteinExistence type="predicted"/>
<dbReference type="EMBL" id="FZOD01000093">
    <property type="protein sequence ID" value="SNT62743.1"/>
    <property type="molecule type" value="Genomic_DNA"/>
</dbReference>
<reference evidence="3 4" key="1">
    <citation type="submission" date="2017-06" db="EMBL/GenBank/DDBJ databases">
        <authorList>
            <person name="Kim H.J."/>
            <person name="Triplett B.A."/>
        </authorList>
    </citation>
    <scope>NUCLEOTIDE SEQUENCE [LARGE SCALE GENOMIC DNA]</scope>
    <source>
        <strain evidence="3 4">CGMCC 4.2132</strain>
    </source>
</reference>
<feature type="compositionally biased region" description="Low complexity" evidence="1">
    <location>
        <begin position="221"/>
        <end position="231"/>
    </location>
</feature>
<protein>
    <submittedName>
        <fullName evidence="3">Uncharacterized protein</fullName>
    </submittedName>
</protein>
<keyword evidence="2" id="KW-0472">Membrane</keyword>
<keyword evidence="2" id="KW-0812">Transmembrane</keyword>
<evidence type="ECO:0000313" key="3">
    <source>
        <dbReference type="EMBL" id="SNT62743.1"/>
    </source>
</evidence>
<keyword evidence="4" id="KW-1185">Reference proteome</keyword>
<organism evidence="3 4">
    <name type="scientific">Streptosporangium subroseum</name>
    <dbReference type="NCBI Taxonomy" id="106412"/>
    <lineage>
        <taxon>Bacteria</taxon>
        <taxon>Bacillati</taxon>
        <taxon>Actinomycetota</taxon>
        <taxon>Actinomycetes</taxon>
        <taxon>Streptosporangiales</taxon>
        <taxon>Streptosporangiaceae</taxon>
        <taxon>Streptosporangium</taxon>
    </lineage>
</organism>
<accession>A0A239P793</accession>
<dbReference type="AlphaFoldDB" id="A0A239P793"/>
<dbReference type="OrthoDB" id="3544415at2"/>
<keyword evidence="2" id="KW-1133">Transmembrane helix</keyword>
<gene>
    <name evidence="3" type="ORF">SAMN05216276_109320</name>
</gene>
<feature type="region of interest" description="Disordered" evidence="1">
    <location>
        <begin position="1"/>
        <end position="78"/>
    </location>
</feature>
<evidence type="ECO:0000256" key="2">
    <source>
        <dbReference type="SAM" id="Phobius"/>
    </source>
</evidence>
<evidence type="ECO:0000256" key="1">
    <source>
        <dbReference type="SAM" id="MobiDB-lite"/>
    </source>
</evidence>
<sequence length="359" mass="36763">MGRHAEHGEDASSSRGKRRSKDTPEPGNPDGAIGRRLRPEESAIVETRTGFLGSGWSSAETELSDSVRPEERRRSGGRKMMLLAVAAMIVVLGGTVVGVQVMTSPAGSSTDCPPGGCVLAASNQPVPQAETGEPAGDPAFGEEPDREPGKQGEPEATPTPEATRRSGAVVSAPSPTRAPKATRAPRSAAAEPLSTGARSPADGPELADEPESADRPEESPEPSSSPVSGPLEADETDAPAQPPVDTAPAPAQTSEAPAPNGPATIRVGAGVVREKSREYTVRLVVTAGQRVNGLRLSLPVSGRVSSVSGAAGKQIGDTLVIESGKDLEPGEDLIVNFTARGRAEIPQTCESGQGECSVS</sequence>
<feature type="region of interest" description="Disordered" evidence="1">
    <location>
        <begin position="102"/>
        <end position="269"/>
    </location>
</feature>
<feature type="compositionally biased region" description="Polar residues" evidence="1">
    <location>
        <begin position="102"/>
        <end position="111"/>
    </location>
</feature>
<evidence type="ECO:0000313" key="4">
    <source>
        <dbReference type="Proteomes" id="UP000198282"/>
    </source>
</evidence>
<dbReference type="Proteomes" id="UP000198282">
    <property type="component" value="Unassembled WGS sequence"/>
</dbReference>
<dbReference type="RefSeq" id="WP_089213388.1">
    <property type="nucleotide sequence ID" value="NZ_FZOD01000093.1"/>
</dbReference>
<name>A0A239P793_9ACTN</name>
<feature type="transmembrane region" description="Helical" evidence="2">
    <location>
        <begin position="81"/>
        <end position="102"/>
    </location>
</feature>
<feature type="compositionally biased region" description="Basic and acidic residues" evidence="1">
    <location>
        <begin position="1"/>
        <end position="12"/>
    </location>
</feature>